<evidence type="ECO:0000259" key="1">
    <source>
        <dbReference type="Pfam" id="PF22936"/>
    </source>
</evidence>
<evidence type="ECO:0000313" key="3">
    <source>
        <dbReference type="Proteomes" id="UP000237000"/>
    </source>
</evidence>
<protein>
    <recommendedName>
        <fullName evidence="1">Retrovirus-related Pol polyprotein from transposon TNT 1-94-like beta-barrel domain-containing protein</fullName>
    </recommendedName>
</protein>
<feature type="domain" description="Retrovirus-related Pol polyprotein from transposon TNT 1-94-like beta-barrel" evidence="1">
    <location>
        <begin position="37"/>
        <end position="110"/>
    </location>
</feature>
<organism evidence="2 3">
    <name type="scientific">Trema orientale</name>
    <name type="common">Charcoal tree</name>
    <name type="synonym">Celtis orientalis</name>
    <dbReference type="NCBI Taxonomy" id="63057"/>
    <lineage>
        <taxon>Eukaryota</taxon>
        <taxon>Viridiplantae</taxon>
        <taxon>Streptophyta</taxon>
        <taxon>Embryophyta</taxon>
        <taxon>Tracheophyta</taxon>
        <taxon>Spermatophyta</taxon>
        <taxon>Magnoliopsida</taxon>
        <taxon>eudicotyledons</taxon>
        <taxon>Gunneridae</taxon>
        <taxon>Pentapetalae</taxon>
        <taxon>rosids</taxon>
        <taxon>fabids</taxon>
        <taxon>Rosales</taxon>
        <taxon>Cannabaceae</taxon>
        <taxon>Trema</taxon>
    </lineage>
</organism>
<evidence type="ECO:0000313" key="2">
    <source>
        <dbReference type="EMBL" id="PON97250.1"/>
    </source>
</evidence>
<dbReference type="Pfam" id="PF22936">
    <property type="entry name" value="Pol_BBD"/>
    <property type="match status" value="1"/>
</dbReference>
<dbReference type="Proteomes" id="UP000237000">
    <property type="component" value="Unassembled WGS sequence"/>
</dbReference>
<keyword evidence="3" id="KW-1185">Reference proteome</keyword>
<name>A0A2P5FHH4_TREOI</name>
<gene>
    <name evidence="2" type="ORF">TorRG33x02_070060</name>
</gene>
<dbReference type="InParanoid" id="A0A2P5FHH4"/>
<dbReference type="InterPro" id="IPR054722">
    <property type="entry name" value="PolX-like_BBD"/>
</dbReference>
<dbReference type="AlphaFoldDB" id="A0A2P5FHH4"/>
<accession>A0A2P5FHH4</accession>
<dbReference type="OrthoDB" id="1706811at2759"/>
<sequence>MMLEQFQKFFAQPHTMSASSHIGLSSSSSAGMTTSVWVLDSGASHHMSPNLSSFVSLSHKSSVSIVTADSTHMPTGIGSVVTPYFCLPNVYHIPNLTLNLISVSQLCDSSYLVSFHQMLVMYRTRILRS</sequence>
<comment type="caution">
    <text evidence="2">The sequence shown here is derived from an EMBL/GenBank/DDBJ whole genome shotgun (WGS) entry which is preliminary data.</text>
</comment>
<reference evidence="3" key="1">
    <citation type="submission" date="2016-06" db="EMBL/GenBank/DDBJ databases">
        <title>Parallel loss of symbiosis genes in relatives of nitrogen-fixing non-legume Parasponia.</title>
        <authorList>
            <person name="Van Velzen R."/>
            <person name="Holmer R."/>
            <person name="Bu F."/>
            <person name="Rutten L."/>
            <person name="Van Zeijl A."/>
            <person name="Liu W."/>
            <person name="Santuari L."/>
            <person name="Cao Q."/>
            <person name="Sharma T."/>
            <person name="Shen D."/>
            <person name="Roswanjaya Y."/>
            <person name="Wardhani T."/>
            <person name="Kalhor M.S."/>
            <person name="Jansen J."/>
            <person name="Van den Hoogen J."/>
            <person name="Gungor B."/>
            <person name="Hartog M."/>
            <person name="Hontelez J."/>
            <person name="Verver J."/>
            <person name="Yang W.-C."/>
            <person name="Schijlen E."/>
            <person name="Repin R."/>
            <person name="Schilthuizen M."/>
            <person name="Schranz E."/>
            <person name="Heidstra R."/>
            <person name="Miyata K."/>
            <person name="Fedorova E."/>
            <person name="Kohlen W."/>
            <person name="Bisseling T."/>
            <person name="Smit S."/>
            <person name="Geurts R."/>
        </authorList>
    </citation>
    <scope>NUCLEOTIDE SEQUENCE [LARGE SCALE GENOMIC DNA]</scope>
    <source>
        <strain evidence="3">cv. RG33-2</strain>
    </source>
</reference>
<proteinExistence type="predicted"/>
<dbReference type="EMBL" id="JXTC01000033">
    <property type="protein sequence ID" value="PON97250.1"/>
    <property type="molecule type" value="Genomic_DNA"/>
</dbReference>